<accession>A0A0W0FT87</accession>
<dbReference type="AlphaFoldDB" id="A0A0W0FT87"/>
<protein>
    <submittedName>
        <fullName evidence="2">Uncharacterized protein</fullName>
    </submittedName>
</protein>
<dbReference type="EMBL" id="LATX01001663">
    <property type="protein sequence ID" value="KTB39583.1"/>
    <property type="molecule type" value="Genomic_DNA"/>
</dbReference>
<dbReference type="Proteomes" id="UP000054988">
    <property type="component" value="Unassembled WGS sequence"/>
</dbReference>
<feature type="region of interest" description="Disordered" evidence="1">
    <location>
        <begin position="13"/>
        <end position="66"/>
    </location>
</feature>
<proteinExistence type="predicted"/>
<evidence type="ECO:0000313" key="2">
    <source>
        <dbReference type="EMBL" id="KTB39583.1"/>
    </source>
</evidence>
<comment type="caution">
    <text evidence="2">The sequence shown here is derived from an EMBL/GenBank/DDBJ whole genome shotgun (WGS) entry which is preliminary data.</text>
</comment>
<name>A0A0W0FT87_MONRR</name>
<sequence>MCAVKKRGCSLAAIPGGRKRGAEALAQDDVRPRKVSKTVNTSSAPARRSSDRRRTVQHTLMPVLQG</sequence>
<organism evidence="2 3">
    <name type="scientific">Moniliophthora roreri</name>
    <name type="common">Frosty pod rot fungus</name>
    <name type="synonym">Monilia roreri</name>
    <dbReference type="NCBI Taxonomy" id="221103"/>
    <lineage>
        <taxon>Eukaryota</taxon>
        <taxon>Fungi</taxon>
        <taxon>Dikarya</taxon>
        <taxon>Basidiomycota</taxon>
        <taxon>Agaricomycotina</taxon>
        <taxon>Agaricomycetes</taxon>
        <taxon>Agaricomycetidae</taxon>
        <taxon>Agaricales</taxon>
        <taxon>Marasmiineae</taxon>
        <taxon>Marasmiaceae</taxon>
        <taxon>Moniliophthora</taxon>
    </lineage>
</organism>
<evidence type="ECO:0000256" key="1">
    <source>
        <dbReference type="SAM" id="MobiDB-lite"/>
    </source>
</evidence>
<gene>
    <name evidence="2" type="ORF">WG66_7838</name>
</gene>
<reference evidence="2 3" key="1">
    <citation type="submission" date="2015-12" db="EMBL/GenBank/DDBJ databases">
        <title>Draft genome sequence of Moniliophthora roreri, the causal agent of frosty pod rot of cacao.</title>
        <authorList>
            <person name="Aime M.C."/>
            <person name="Diaz-Valderrama J.R."/>
            <person name="Kijpornyongpan T."/>
            <person name="Phillips-Mora W."/>
        </authorList>
    </citation>
    <scope>NUCLEOTIDE SEQUENCE [LARGE SCALE GENOMIC DNA]</scope>
    <source>
        <strain evidence="2 3">MCA 2952</strain>
    </source>
</reference>
<evidence type="ECO:0000313" key="3">
    <source>
        <dbReference type="Proteomes" id="UP000054988"/>
    </source>
</evidence>